<evidence type="ECO:0000313" key="2">
    <source>
        <dbReference type="Proteomes" id="UP001054252"/>
    </source>
</evidence>
<comment type="caution">
    <text evidence="1">The sequence shown here is derived from an EMBL/GenBank/DDBJ whole genome shotgun (WGS) entry which is preliminary data.</text>
</comment>
<reference evidence="1 2" key="1">
    <citation type="journal article" date="2021" name="Commun. Biol.">
        <title>The genome of Shorea leprosula (Dipterocarpaceae) highlights the ecological relevance of drought in aseasonal tropical rainforests.</title>
        <authorList>
            <person name="Ng K.K.S."/>
            <person name="Kobayashi M.J."/>
            <person name="Fawcett J.A."/>
            <person name="Hatakeyama M."/>
            <person name="Paape T."/>
            <person name="Ng C.H."/>
            <person name="Ang C.C."/>
            <person name="Tnah L.H."/>
            <person name="Lee C.T."/>
            <person name="Nishiyama T."/>
            <person name="Sese J."/>
            <person name="O'Brien M.J."/>
            <person name="Copetti D."/>
            <person name="Mohd Noor M.I."/>
            <person name="Ong R.C."/>
            <person name="Putra M."/>
            <person name="Sireger I.Z."/>
            <person name="Indrioko S."/>
            <person name="Kosugi Y."/>
            <person name="Izuno A."/>
            <person name="Isagi Y."/>
            <person name="Lee S.L."/>
            <person name="Shimizu K.K."/>
        </authorList>
    </citation>
    <scope>NUCLEOTIDE SEQUENCE [LARGE SCALE GENOMIC DNA]</scope>
    <source>
        <strain evidence="1">214</strain>
    </source>
</reference>
<dbReference type="Proteomes" id="UP001054252">
    <property type="component" value="Unassembled WGS sequence"/>
</dbReference>
<accession>A0AAV5LY59</accession>
<keyword evidence="2" id="KW-1185">Reference proteome</keyword>
<protein>
    <submittedName>
        <fullName evidence="1">Uncharacterized protein</fullName>
    </submittedName>
</protein>
<name>A0AAV5LY59_9ROSI</name>
<proteinExistence type="predicted"/>
<dbReference type="EMBL" id="BPVZ01000155">
    <property type="protein sequence ID" value="GKV42122.1"/>
    <property type="molecule type" value="Genomic_DNA"/>
</dbReference>
<organism evidence="1 2">
    <name type="scientific">Rubroshorea leprosula</name>
    <dbReference type="NCBI Taxonomy" id="152421"/>
    <lineage>
        <taxon>Eukaryota</taxon>
        <taxon>Viridiplantae</taxon>
        <taxon>Streptophyta</taxon>
        <taxon>Embryophyta</taxon>
        <taxon>Tracheophyta</taxon>
        <taxon>Spermatophyta</taxon>
        <taxon>Magnoliopsida</taxon>
        <taxon>eudicotyledons</taxon>
        <taxon>Gunneridae</taxon>
        <taxon>Pentapetalae</taxon>
        <taxon>rosids</taxon>
        <taxon>malvids</taxon>
        <taxon>Malvales</taxon>
        <taxon>Dipterocarpaceae</taxon>
        <taxon>Rubroshorea</taxon>
    </lineage>
</organism>
<evidence type="ECO:0000313" key="1">
    <source>
        <dbReference type="EMBL" id="GKV42122.1"/>
    </source>
</evidence>
<gene>
    <name evidence="1" type="ORF">SLEP1_g49564</name>
</gene>
<dbReference type="AlphaFoldDB" id="A0AAV5LY59"/>
<sequence length="82" mass="9770">MKMKEVKLVTSMDYLAKLRRCLQACLSLTTFLQRGAWVDRLTRMLSRLENVFKELDAFYQQLIDDHLDPKRQKPEQEDIIPV</sequence>